<dbReference type="Gene3D" id="3.40.630.30">
    <property type="match status" value="1"/>
</dbReference>
<dbReference type="STRING" id="202950.GCA_001485005_00029"/>
<dbReference type="HOGENOM" id="CLU_013985_34_9_6"/>
<keyword evidence="1 5" id="KW-0808">Transferase</keyword>
<dbReference type="AlphaFoldDB" id="Q6F9V6"/>
<evidence type="ECO:0000256" key="2">
    <source>
        <dbReference type="ARBA" id="ARBA00023315"/>
    </source>
</evidence>
<organism evidence="5 6">
    <name type="scientific">Acinetobacter baylyi (strain ATCC 33305 / BD413 / ADP1)</name>
    <dbReference type="NCBI Taxonomy" id="62977"/>
    <lineage>
        <taxon>Bacteria</taxon>
        <taxon>Pseudomonadati</taxon>
        <taxon>Pseudomonadota</taxon>
        <taxon>Gammaproteobacteria</taxon>
        <taxon>Moraxellales</taxon>
        <taxon>Moraxellaceae</taxon>
        <taxon>Acinetobacter</taxon>
    </lineage>
</organism>
<dbReference type="Pfam" id="PF00583">
    <property type="entry name" value="Acetyltransf_1"/>
    <property type="match status" value="1"/>
</dbReference>
<evidence type="ECO:0000313" key="5">
    <source>
        <dbReference type="EMBL" id="CAG69157.1"/>
    </source>
</evidence>
<dbReference type="PANTHER" id="PTHR43877:SF2">
    <property type="entry name" value="AMINOALKYLPHOSPHONATE N-ACETYLTRANSFERASE-RELATED"/>
    <property type="match status" value="1"/>
</dbReference>
<sequence length="151" mass="17851">MENYMIVRRATVEDLNQLAVLFDEYRQFYGASSNLKQSYDFLKQRFENKESVIFIHVKDDVFTGFVLLYLGFSSVACSTYYILDDVYVTPVYRRQGSAIQLIDTAILFARHENALRISLETQKNNIESMRLYQKMGFVLDEEFQTYHCFLK</sequence>
<feature type="transmembrane region" description="Helical" evidence="3">
    <location>
        <begin position="61"/>
        <end position="83"/>
    </location>
</feature>
<name>Q6F9V6_ACIAD</name>
<evidence type="ECO:0000259" key="4">
    <source>
        <dbReference type="PROSITE" id="PS51186"/>
    </source>
</evidence>
<gene>
    <name evidence="5" type="ordered locus">ACIAD2379</name>
</gene>
<dbReference type="PANTHER" id="PTHR43877">
    <property type="entry name" value="AMINOALKYLPHOSPHONATE N-ACETYLTRANSFERASE-RELATED-RELATED"/>
    <property type="match status" value="1"/>
</dbReference>
<dbReference type="InterPro" id="IPR050832">
    <property type="entry name" value="Bact_Acetyltransf"/>
</dbReference>
<evidence type="ECO:0000256" key="1">
    <source>
        <dbReference type="ARBA" id="ARBA00022679"/>
    </source>
</evidence>
<dbReference type="InterPro" id="IPR016181">
    <property type="entry name" value="Acyl_CoA_acyltransferase"/>
</dbReference>
<reference evidence="5 6" key="1">
    <citation type="journal article" date="2004" name="Nucleic Acids Res.">
        <title>Unique features revealed by the genome sequence of Acinetobacter sp. ADP1, a versatile and naturally transformation competent bacterium.</title>
        <authorList>
            <person name="Barbe V."/>
            <person name="Vallenet D."/>
            <person name="Fonknechten N."/>
            <person name="Kreimeyer A."/>
            <person name="Oztas S."/>
            <person name="Labarre L."/>
            <person name="Cruveiller S."/>
            <person name="Robert C."/>
            <person name="Duprat S."/>
            <person name="Wincker P."/>
            <person name="Ornston L.N."/>
            <person name="Weissenbach J."/>
            <person name="Marliere P."/>
            <person name="Cohen G.N."/>
            <person name="Medigue C."/>
        </authorList>
    </citation>
    <scope>NUCLEOTIDE SEQUENCE [LARGE SCALE GENOMIC DNA]</scope>
    <source>
        <strain evidence="6">ATCC 33305 / BD413 / ADP1</strain>
    </source>
</reference>
<protein>
    <submittedName>
        <fullName evidence="5">Putative acetyltransferase</fullName>
    </submittedName>
</protein>
<keyword evidence="3" id="KW-0812">Transmembrane</keyword>
<dbReference type="eggNOG" id="COG0456">
    <property type="taxonomic scope" value="Bacteria"/>
</dbReference>
<dbReference type="CDD" id="cd04301">
    <property type="entry name" value="NAT_SF"/>
    <property type="match status" value="1"/>
</dbReference>
<dbReference type="Proteomes" id="UP000000430">
    <property type="component" value="Chromosome"/>
</dbReference>
<dbReference type="SUPFAM" id="SSF55729">
    <property type="entry name" value="Acyl-CoA N-acyltransferases (Nat)"/>
    <property type="match status" value="1"/>
</dbReference>
<dbReference type="GO" id="GO:0016747">
    <property type="term" value="F:acyltransferase activity, transferring groups other than amino-acyl groups"/>
    <property type="evidence" value="ECO:0007669"/>
    <property type="project" value="InterPro"/>
</dbReference>
<keyword evidence="3" id="KW-0472">Membrane</keyword>
<evidence type="ECO:0000313" key="6">
    <source>
        <dbReference type="Proteomes" id="UP000000430"/>
    </source>
</evidence>
<dbReference type="EMBL" id="CR543861">
    <property type="protein sequence ID" value="CAG69157.1"/>
    <property type="molecule type" value="Genomic_DNA"/>
</dbReference>
<proteinExistence type="predicted"/>
<accession>Q6F9V6</accession>
<feature type="domain" description="N-acetyltransferase" evidence="4">
    <location>
        <begin position="5"/>
        <end position="151"/>
    </location>
</feature>
<dbReference type="KEGG" id="aci:ACIAD2379"/>
<evidence type="ECO:0000256" key="3">
    <source>
        <dbReference type="SAM" id="Phobius"/>
    </source>
</evidence>
<keyword evidence="2" id="KW-0012">Acyltransferase</keyword>
<keyword evidence="3" id="KW-1133">Transmembrane helix</keyword>
<dbReference type="PROSITE" id="PS51186">
    <property type="entry name" value="GNAT"/>
    <property type="match status" value="1"/>
</dbReference>
<dbReference type="InterPro" id="IPR000182">
    <property type="entry name" value="GNAT_dom"/>
</dbReference>